<dbReference type="Pfam" id="PF03819">
    <property type="entry name" value="MazG"/>
    <property type="match status" value="1"/>
</dbReference>
<dbReference type="AlphaFoldDB" id="A0AB74TZD5"/>
<dbReference type="Gene3D" id="1.10.287.1080">
    <property type="entry name" value="MazG-like"/>
    <property type="match status" value="1"/>
</dbReference>
<accession>A0AB74TZD5</accession>
<protein>
    <submittedName>
        <fullName evidence="3">MazG-like family protein</fullName>
    </submittedName>
</protein>
<evidence type="ECO:0000259" key="2">
    <source>
        <dbReference type="Pfam" id="PF03819"/>
    </source>
</evidence>
<organism evidence="3">
    <name type="scientific">Dolosigranulum savutiense</name>
    <dbReference type="NCBI Taxonomy" id="3110288"/>
    <lineage>
        <taxon>Bacteria</taxon>
        <taxon>Bacillati</taxon>
        <taxon>Bacillota</taxon>
        <taxon>Bacilli</taxon>
        <taxon>Lactobacillales</taxon>
        <taxon>Carnobacteriaceae</taxon>
        <taxon>Dolosigranulum</taxon>
    </lineage>
</organism>
<keyword evidence="1" id="KW-0175">Coiled coil</keyword>
<feature type="coiled-coil region" evidence="1">
    <location>
        <begin position="15"/>
        <end position="42"/>
    </location>
</feature>
<sequence length="150" mass="17465">MIDERAWQKWAWDLANAIEKALAEQQEKIDDFEDILQKLKGEQVMIRHLIDDVIVWFHERNIAKGNGDGQVKKLLEEVYEFQEAHENSNDFEAKDGIGDILVVLIGYCLQRGWTIEECLQQAYDEIKTRQGHVNDEGIFVKECKDGQCKI</sequence>
<dbReference type="EMBL" id="CP142434">
    <property type="protein sequence ID" value="XBC48487.1"/>
    <property type="molecule type" value="Genomic_DNA"/>
</dbReference>
<feature type="domain" description="NTP pyrophosphohydrolase MazG-like" evidence="2">
    <location>
        <begin position="72"/>
        <end position="133"/>
    </location>
</feature>
<dbReference type="InterPro" id="IPR004518">
    <property type="entry name" value="MazG-like_dom"/>
</dbReference>
<gene>
    <name evidence="3" type="ORF">VUQ09_03590</name>
</gene>
<evidence type="ECO:0000313" key="3">
    <source>
        <dbReference type="EMBL" id="XBC48487.1"/>
    </source>
</evidence>
<reference evidence="3" key="1">
    <citation type="submission" date="2023-12" db="EMBL/GenBank/DDBJ databases">
        <title>Dolosigranulum savutii sp. nov. isolated from human upper respiratory samples collected in Botswana.</title>
        <authorList>
            <person name="Kelly M.S."/>
        </authorList>
    </citation>
    <scope>NUCLEOTIDE SEQUENCE</scope>
    <source>
        <strain evidence="3">MSK312</strain>
    </source>
</reference>
<evidence type="ECO:0000256" key="1">
    <source>
        <dbReference type="SAM" id="Coils"/>
    </source>
</evidence>
<proteinExistence type="predicted"/>
<name>A0AB74TZD5_9LACT</name>
<dbReference type="SUPFAM" id="SSF101386">
    <property type="entry name" value="all-alpha NTP pyrophosphatases"/>
    <property type="match status" value="1"/>
</dbReference>
<dbReference type="RefSeq" id="WP_347298472.1">
    <property type="nucleotide sequence ID" value="NZ_CP142434.1"/>
</dbReference>
<dbReference type="CDD" id="cd11540">
    <property type="entry name" value="NTP-PPase_u3"/>
    <property type="match status" value="1"/>
</dbReference>